<dbReference type="Gene3D" id="3.30.200.20">
    <property type="entry name" value="Phosphorylase Kinase, domain 1"/>
    <property type="match status" value="1"/>
</dbReference>
<dbReference type="Gramene" id="KJB09151">
    <property type="protein sequence ID" value="KJB09151"/>
    <property type="gene ID" value="B456_001G126300"/>
</dbReference>
<protein>
    <recommendedName>
        <fullName evidence="3">Protein kinase domain-containing protein</fullName>
    </recommendedName>
</protein>
<dbReference type="eggNOG" id="KOG1187">
    <property type="taxonomic scope" value="Eukaryota"/>
</dbReference>
<keyword evidence="2" id="KW-0067">ATP-binding</keyword>
<gene>
    <name evidence="4" type="ORF">B456_001G126300</name>
</gene>
<accession>A0A0D2PY09</accession>
<organism evidence="4 5">
    <name type="scientific">Gossypium raimondii</name>
    <name type="common">Peruvian cotton</name>
    <name type="synonym">Gossypium klotzschianum subsp. raimondii</name>
    <dbReference type="NCBI Taxonomy" id="29730"/>
    <lineage>
        <taxon>Eukaryota</taxon>
        <taxon>Viridiplantae</taxon>
        <taxon>Streptophyta</taxon>
        <taxon>Embryophyta</taxon>
        <taxon>Tracheophyta</taxon>
        <taxon>Spermatophyta</taxon>
        <taxon>Magnoliopsida</taxon>
        <taxon>eudicotyledons</taxon>
        <taxon>Gunneridae</taxon>
        <taxon>Pentapetalae</taxon>
        <taxon>rosids</taxon>
        <taxon>malvids</taxon>
        <taxon>Malvales</taxon>
        <taxon>Malvaceae</taxon>
        <taxon>Malvoideae</taxon>
        <taxon>Gossypium</taxon>
    </lineage>
</organism>
<dbReference type="InterPro" id="IPR000719">
    <property type="entry name" value="Prot_kinase_dom"/>
</dbReference>
<dbReference type="FunFam" id="3.30.200.20:FF:000521">
    <property type="entry name" value="Protein kinase superfamily protein"/>
    <property type="match status" value="1"/>
</dbReference>
<reference evidence="4 5" key="1">
    <citation type="journal article" date="2012" name="Nature">
        <title>Repeated polyploidization of Gossypium genomes and the evolution of spinnable cotton fibres.</title>
        <authorList>
            <person name="Paterson A.H."/>
            <person name="Wendel J.F."/>
            <person name="Gundlach H."/>
            <person name="Guo H."/>
            <person name="Jenkins J."/>
            <person name="Jin D."/>
            <person name="Llewellyn D."/>
            <person name="Showmaker K.C."/>
            <person name="Shu S."/>
            <person name="Udall J."/>
            <person name="Yoo M.J."/>
            <person name="Byers R."/>
            <person name="Chen W."/>
            <person name="Doron-Faigenboim A."/>
            <person name="Duke M.V."/>
            <person name="Gong L."/>
            <person name="Grimwood J."/>
            <person name="Grover C."/>
            <person name="Grupp K."/>
            <person name="Hu G."/>
            <person name="Lee T.H."/>
            <person name="Li J."/>
            <person name="Lin L."/>
            <person name="Liu T."/>
            <person name="Marler B.S."/>
            <person name="Page J.T."/>
            <person name="Roberts A.W."/>
            <person name="Romanel E."/>
            <person name="Sanders W.S."/>
            <person name="Szadkowski E."/>
            <person name="Tan X."/>
            <person name="Tang H."/>
            <person name="Xu C."/>
            <person name="Wang J."/>
            <person name="Wang Z."/>
            <person name="Zhang D."/>
            <person name="Zhang L."/>
            <person name="Ashrafi H."/>
            <person name="Bedon F."/>
            <person name="Bowers J.E."/>
            <person name="Brubaker C.L."/>
            <person name="Chee P.W."/>
            <person name="Das S."/>
            <person name="Gingle A.R."/>
            <person name="Haigler C.H."/>
            <person name="Harker D."/>
            <person name="Hoffmann L.V."/>
            <person name="Hovav R."/>
            <person name="Jones D.C."/>
            <person name="Lemke C."/>
            <person name="Mansoor S."/>
            <person name="ur Rahman M."/>
            <person name="Rainville L.N."/>
            <person name="Rambani A."/>
            <person name="Reddy U.K."/>
            <person name="Rong J.K."/>
            <person name="Saranga Y."/>
            <person name="Scheffler B.E."/>
            <person name="Scheffler J.A."/>
            <person name="Stelly D.M."/>
            <person name="Triplett B.A."/>
            <person name="Van Deynze A."/>
            <person name="Vaslin M.F."/>
            <person name="Waghmare V.N."/>
            <person name="Walford S.A."/>
            <person name="Wright R.J."/>
            <person name="Zaki E.A."/>
            <person name="Zhang T."/>
            <person name="Dennis E.S."/>
            <person name="Mayer K.F."/>
            <person name="Peterson D.G."/>
            <person name="Rokhsar D.S."/>
            <person name="Wang X."/>
            <person name="Schmutz J."/>
        </authorList>
    </citation>
    <scope>NUCLEOTIDE SEQUENCE [LARGE SCALE GENOMIC DNA]</scope>
</reference>
<dbReference type="Pfam" id="PF07714">
    <property type="entry name" value="PK_Tyr_Ser-Thr"/>
    <property type="match status" value="1"/>
</dbReference>
<dbReference type="GO" id="GO:0005886">
    <property type="term" value="C:plasma membrane"/>
    <property type="evidence" value="ECO:0007669"/>
    <property type="project" value="TreeGrafter"/>
</dbReference>
<dbReference type="Gene3D" id="1.10.510.10">
    <property type="entry name" value="Transferase(Phosphotransferase) domain 1"/>
    <property type="match status" value="1"/>
</dbReference>
<proteinExistence type="predicted"/>
<dbReference type="InterPro" id="IPR001245">
    <property type="entry name" value="Ser-Thr/Tyr_kinase_cat_dom"/>
</dbReference>
<name>A0A0D2PY09_GOSRA</name>
<keyword evidence="5" id="KW-1185">Reference proteome</keyword>
<keyword evidence="1" id="KW-0547">Nucleotide-binding</keyword>
<sequence length="367" mass="41750">MCWTRRLCVCIYVINLDHMLSHCSVIRSEKKHYKNLLNILVSANAMDKILKTWQCIWFKKVTIMSLSMMCCIVNYDYTSSPFFCYFSGPILFVKKFSYKDVKRATDGFHRIVYSNSHGAAYKANFEGGEVALVKEARAFDEGKESFYREVQFLGRLHHRHLLSLRGFSTGQKRLLVFDNIENGSLKEHFNDPLRTPLNWKARLQIAVGVAAALEYLLLFSNPPVYHVSISSSNIMLDENFTAKLSDVGLLSSIGTYVQMPHSSCSEECMDQECGNIVYQLGVLILELITGQSSEKGGTDLIQWVQGSRLSSSIHMMIDPDLGNNYDAGELKKLLVVARLCIKSKSNPKFPVSQVFRFLQKKVHIPRD</sequence>
<dbReference type="SUPFAM" id="SSF56112">
    <property type="entry name" value="Protein kinase-like (PK-like)"/>
    <property type="match status" value="1"/>
</dbReference>
<feature type="domain" description="Protein kinase" evidence="3">
    <location>
        <begin position="98"/>
        <end position="367"/>
    </location>
</feature>
<evidence type="ECO:0000313" key="4">
    <source>
        <dbReference type="EMBL" id="KJB09151.1"/>
    </source>
</evidence>
<dbReference type="PANTHER" id="PTHR27001:SF20">
    <property type="entry name" value="PROTEIN KINASE SUPERFAMILY PROTEIN"/>
    <property type="match status" value="1"/>
</dbReference>
<dbReference type="Proteomes" id="UP000032304">
    <property type="component" value="Chromosome 1"/>
</dbReference>
<dbReference type="PROSITE" id="PS50011">
    <property type="entry name" value="PROTEIN_KINASE_DOM"/>
    <property type="match status" value="1"/>
</dbReference>
<evidence type="ECO:0000256" key="1">
    <source>
        <dbReference type="ARBA" id="ARBA00022741"/>
    </source>
</evidence>
<dbReference type="GO" id="GO:0004672">
    <property type="term" value="F:protein kinase activity"/>
    <property type="evidence" value="ECO:0007669"/>
    <property type="project" value="InterPro"/>
</dbReference>
<dbReference type="InterPro" id="IPR011009">
    <property type="entry name" value="Kinase-like_dom_sf"/>
</dbReference>
<dbReference type="EMBL" id="CM001740">
    <property type="protein sequence ID" value="KJB09151.1"/>
    <property type="molecule type" value="Genomic_DNA"/>
</dbReference>
<evidence type="ECO:0000256" key="2">
    <source>
        <dbReference type="ARBA" id="ARBA00022840"/>
    </source>
</evidence>
<dbReference type="PANTHER" id="PTHR27001">
    <property type="entry name" value="OS01G0253100 PROTEIN"/>
    <property type="match status" value="1"/>
</dbReference>
<evidence type="ECO:0000259" key="3">
    <source>
        <dbReference type="PROSITE" id="PS50011"/>
    </source>
</evidence>
<evidence type="ECO:0000313" key="5">
    <source>
        <dbReference type="Proteomes" id="UP000032304"/>
    </source>
</evidence>
<dbReference type="GO" id="GO:0005524">
    <property type="term" value="F:ATP binding"/>
    <property type="evidence" value="ECO:0007669"/>
    <property type="project" value="UniProtKB-KW"/>
</dbReference>
<dbReference type="AlphaFoldDB" id="A0A0D2PY09"/>